<dbReference type="InterPro" id="IPR027417">
    <property type="entry name" value="P-loop_NTPase"/>
</dbReference>
<evidence type="ECO:0000256" key="8">
    <source>
        <dbReference type="ARBA" id="ARBA00022777"/>
    </source>
</evidence>
<dbReference type="GO" id="GO:0070814">
    <property type="term" value="P:hydrogen sulfide biosynthetic process"/>
    <property type="evidence" value="ECO:0007669"/>
    <property type="project" value="UniProtKB-UniRule"/>
</dbReference>
<keyword evidence="13" id="KW-0597">Phosphoprotein</keyword>
<comment type="catalytic activity">
    <reaction evidence="1 13 14">
        <text>adenosine 5'-phosphosulfate + ATP = 3'-phosphoadenylyl sulfate + ADP + H(+)</text>
        <dbReference type="Rhea" id="RHEA:24152"/>
        <dbReference type="ChEBI" id="CHEBI:15378"/>
        <dbReference type="ChEBI" id="CHEBI:30616"/>
        <dbReference type="ChEBI" id="CHEBI:58243"/>
        <dbReference type="ChEBI" id="CHEBI:58339"/>
        <dbReference type="ChEBI" id="CHEBI:456216"/>
        <dbReference type="EC" id="2.7.1.25"/>
    </reaction>
</comment>
<reference evidence="17" key="1">
    <citation type="submission" date="2017-02" db="EMBL/GenBank/DDBJ databases">
        <authorList>
            <person name="Daims H."/>
        </authorList>
    </citation>
    <scope>NUCLEOTIDE SEQUENCE [LARGE SCALE GENOMIC DNA]</scope>
</reference>
<dbReference type="PANTHER" id="PTHR11055">
    <property type="entry name" value="BIFUNCTIONAL 3'-PHOSPHOADENOSINE 5'-PHOSPHOSULFATE SYNTHASE"/>
    <property type="match status" value="1"/>
</dbReference>
<evidence type="ECO:0000256" key="10">
    <source>
        <dbReference type="ARBA" id="ARBA00029724"/>
    </source>
</evidence>
<evidence type="ECO:0000256" key="7">
    <source>
        <dbReference type="ARBA" id="ARBA00022741"/>
    </source>
</evidence>
<evidence type="ECO:0000256" key="13">
    <source>
        <dbReference type="HAMAP-Rule" id="MF_00065"/>
    </source>
</evidence>
<evidence type="ECO:0000313" key="16">
    <source>
        <dbReference type="EMBL" id="SJM88966.1"/>
    </source>
</evidence>
<dbReference type="SUPFAM" id="SSF52540">
    <property type="entry name" value="P-loop containing nucleoside triphosphate hydrolases"/>
    <property type="match status" value="1"/>
</dbReference>
<evidence type="ECO:0000256" key="3">
    <source>
        <dbReference type="ARBA" id="ARBA00004806"/>
    </source>
</evidence>
<evidence type="ECO:0000256" key="12">
    <source>
        <dbReference type="ARBA" id="ARBA00031464"/>
    </source>
</evidence>
<evidence type="ECO:0000256" key="14">
    <source>
        <dbReference type="RuleBase" id="RU004347"/>
    </source>
</evidence>
<dbReference type="Gene3D" id="3.40.50.300">
    <property type="entry name" value="P-loop containing nucleotide triphosphate hydrolases"/>
    <property type="match status" value="1"/>
</dbReference>
<comment type="function">
    <text evidence="2 13 14">Catalyzes the synthesis of activated sulfate.</text>
</comment>
<evidence type="ECO:0000256" key="2">
    <source>
        <dbReference type="ARBA" id="ARBA00002632"/>
    </source>
</evidence>
<dbReference type="OrthoDB" id="9804504at2"/>
<protein>
    <recommendedName>
        <fullName evidence="5 13">Adenylyl-sulfate kinase</fullName>
        <ecNumber evidence="5 13">2.7.1.25</ecNumber>
    </recommendedName>
    <alternativeName>
        <fullName evidence="11 13">APS kinase</fullName>
    </alternativeName>
    <alternativeName>
        <fullName evidence="12 13">ATP adenosine-5'-phosphosulfate 3'-phosphotransferase</fullName>
    </alternativeName>
    <alternativeName>
        <fullName evidence="10 13">Adenosine-5'-phosphosulfate kinase</fullName>
    </alternativeName>
</protein>
<dbReference type="NCBIfam" id="TIGR00455">
    <property type="entry name" value="apsK"/>
    <property type="match status" value="1"/>
</dbReference>
<dbReference type="AlphaFoldDB" id="A0A1R4GY98"/>
<gene>
    <name evidence="13 16" type="primary">cysC</name>
    <name evidence="16" type="ORF">CRENPOLYSF1_10004</name>
</gene>
<evidence type="ECO:0000313" key="17">
    <source>
        <dbReference type="Proteomes" id="UP000195667"/>
    </source>
</evidence>
<proteinExistence type="inferred from homology"/>
<sequence>MASSNVLWHKATVTRLRREQKNHHRGIVLWFTGLSGAGKSTLAHAVEERLYHMDCQTYVLDGDNVRHGLCADLGFSAEARTENIRRVGEVAKLLLEAGVISLTAFISPFRADRERVRALLPHADFVEIYCRCPVAVCEERDVKGLYKRARAGEIKDFTGISSPYEEPDAPELVIDTTQLDLEQSVELVIAMLRERGVVASAAKE</sequence>
<feature type="domain" description="APS kinase" evidence="15">
    <location>
        <begin position="25"/>
        <end position="175"/>
    </location>
</feature>
<comment type="pathway">
    <text evidence="3 13 14">Sulfur metabolism; hydrogen sulfide biosynthesis; sulfite from sulfate: step 2/3.</text>
</comment>
<dbReference type="InterPro" id="IPR059117">
    <property type="entry name" value="APS_kinase_dom"/>
</dbReference>
<evidence type="ECO:0000256" key="4">
    <source>
        <dbReference type="ARBA" id="ARBA00007008"/>
    </source>
</evidence>
<keyword evidence="8 13" id="KW-0418">Kinase</keyword>
<keyword evidence="9 13" id="KW-0067">ATP-binding</keyword>
<evidence type="ECO:0000256" key="11">
    <source>
        <dbReference type="ARBA" id="ARBA00031393"/>
    </source>
</evidence>
<feature type="active site" description="Phosphoserine intermediate" evidence="13">
    <location>
        <position position="107"/>
    </location>
</feature>
<dbReference type="HAMAP" id="MF_00065">
    <property type="entry name" value="Adenylyl_sulf_kinase"/>
    <property type="match status" value="1"/>
</dbReference>
<dbReference type="GO" id="GO:0004020">
    <property type="term" value="F:adenylylsulfate kinase activity"/>
    <property type="evidence" value="ECO:0007669"/>
    <property type="project" value="UniProtKB-UniRule"/>
</dbReference>
<dbReference type="FunFam" id="3.40.50.300:FF:000212">
    <property type="entry name" value="Adenylyl-sulfate kinase"/>
    <property type="match status" value="1"/>
</dbReference>
<evidence type="ECO:0000256" key="6">
    <source>
        <dbReference type="ARBA" id="ARBA00022679"/>
    </source>
</evidence>
<keyword evidence="6 13" id="KW-0808">Transferase</keyword>
<dbReference type="EC" id="2.7.1.25" evidence="5 13"/>
<dbReference type="Pfam" id="PF01583">
    <property type="entry name" value="APS_kinase"/>
    <property type="match status" value="1"/>
</dbReference>
<evidence type="ECO:0000256" key="5">
    <source>
        <dbReference type="ARBA" id="ARBA00012121"/>
    </source>
</evidence>
<dbReference type="Proteomes" id="UP000195667">
    <property type="component" value="Unassembled WGS sequence"/>
</dbReference>
<organism evidence="16 17">
    <name type="scientific">Crenothrix polyspora</name>
    <dbReference type="NCBI Taxonomy" id="360316"/>
    <lineage>
        <taxon>Bacteria</taxon>
        <taxon>Pseudomonadati</taxon>
        <taxon>Pseudomonadota</taxon>
        <taxon>Gammaproteobacteria</taxon>
        <taxon>Methylococcales</taxon>
        <taxon>Crenotrichaceae</taxon>
        <taxon>Crenothrix</taxon>
    </lineage>
</organism>
<evidence type="ECO:0000256" key="1">
    <source>
        <dbReference type="ARBA" id="ARBA00001823"/>
    </source>
</evidence>
<comment type="similarity">
    <text evidence="4 13 14">Belongs to the APS kinase family.</text>
</comment>
<dbReference type="UniPathway" id="UPA00140">
    <property type="reaction ID" value="UER00205"/>
</dbReference>
<name>A0A1R4GY98_9GAMM</name>
<feature type="binding site" evidence="13">
    <location>
        <begin position="33"/>
        <end position="40"/>
    </location>
    <ligand>
        <name>ATP</name>
        <dbReference type="ChEBI" id="CHEBI:30616"/>
    </ligand>
</feature>
<dbReference type="CDD" id="cd02027">
    <property type="entry name" value="APSK"/>
    <property type="match status" value="1"/>
</dbReference>
<dbReference type="GO" id="GO:0005524">
    <property type="term" value="F:ATP binding"/>
    <property type="evidence" value="ECO:0007669"/>
    <property type="project" value="UniProtKB-UniRule"/>
</dbReference>
<keyword evidence="7 13" id="KW-0547">Nucleotide-binding</keyword>
<accession>A0A1R4GY98</accession>
<dbReference type="InterPro" id="IPR002891">
    <property type="entry name" value="APS"/>
</dbReference>
<dbReference type="NCBIfam" id="NF003013">
    <property type="entry name" value="PRK03846.1"/>
    <property type="match status" value="1"/>
</dbReference>
<keyword evidence="17" id="KW-1185">Reference proteome</keyword>
<dbReference type="EMBL" id="FUKI01000001">
    <property type="protein sequence ID" value="SJM88966.1"/>
    <property type="molecule type" value="Genomic_DNA"/>
</dbReference>
<dbReference type="GO" id="GO:0000103">
    <property type="term" value="P:sulfate assimilation"/>
    <property type="evidence" value="ECO:0007669"/>
    <property type="project" value="UniProtKB-UniRule"/>
</dbReference>
<dbReference type="PANTHER" id="PTHR11055:SF1">
    <property type="entry name" value="PAPS SYNTHETASE, ISOFORM D"/>
    <property type="match status" value="1"/>
</dbReference>
<evidence type="ECO:0000259" key="15">
    <source>
        <dbReference type="Pfam" id="PF01583"/>
    </source>
</evidence>
<dbReference type="RefSeq" id="WP_087141927.1">
    <property type="nucleotide sequence ID" value="NZ_FUKI01000001.1"/>
</dbReference>
<evidence type="ECO:0000256" key="9">
    <source>
        <dbReference type="ARBA" id="ARBA00022840"/>
    </source>
</evidence>